<evidence type="ECO:0000259" key="1">
    <source>
        <dbReference type="PROSITE" id="PS50987"/>
    </source>
</evidence>
<dbReference type="InterPro" id="IPR036388">
    <property type="entry name" value="WH-like_DNA-bd_sf"/>
</dbReference>
<dbReference type="KEGG" id="mzh:Mzhil_0098"/>
<proteinExistence type="predicted"/>
<gene>
    <name evidence="2" type="ordered locus">Mzhil_0098</name>
</gene>
<sequence length="171" mass="19059">MTLKGNKVFKAIGSSTRINMLQLLSENEMHISGLARELNISVPVAAKHVKVLEEADLVERRIFGKSHILKIRAENIHTALDSFAPTEMVEIDKGTKLLDALKMVSALEVKKVGDRDLIVSSDGEEGLYVFEVDGKLSDKTAEEFVLEKDATIDWKKLEAVTKKRLVISIKE</sequence>
<dbReference type="RefSeq" id="WP_013897418.1">
    <property type="nucleotide sequence ID" value="NC_015676.1"/>
</dbReference>
<dbReference type="InterPro" id="IPR001845">
    <property type="entry name" value="HTH_ArsR_DNA-bd_dom"/>
</dbReference>
<reference evidence="2 3" key="1">
    <citation type="submission" date="2010-07" db="EMBL/GenBank/DDBJ databases">
        <title>The complete genome of Methanosalsum zhilinae DSM 4017.</title>
        <authorList>
            <consortium name="US DOE Joint Genome Institute (JGI-PGF)"/>
            <person name="Lucas S."/>
            <person name="Copeland A."/>
            <person name="Lapidus A."/>
            <person name="Glavina del Rio T."/>
            <person name="Dalin E."/>
            <person name="Tice H."/>
            <person name="Bruce D."/>
            <person name="Goodwin L."/>
            <person name="Pitluck S."/>
            <person name="Kyrpides N."/>
            <person name="Mavromatis K."/>
            <person name="Ovchinnikova G."/>
            <person name="Daligault H."/>
            <person name="Detter J.C."/>
            <person name="Han C."/>
            <person name="Tapia R."/>
            <person name="Larimer F."/>
            <person name="Land M."/>
            <person name="Hauser L."/>
            <person name="Markowitz V."/>
            <person name="Cheng J.-F."/>
            <person name="Hugenholtz P."/>
            <person name="Woyke T."/>
            <person name="Wu D."/>
            <person name="Spring S."/>
            <person name="Schueler E."/>
            <person name="Brambilla E."/>
            <person name="Klenk H.-P."/>
            <person name="Eisen J.A."/>
        </authorList>
    </citation>
    <scope>NUCLEOTIDE SEQUENCE [LARGE SCALE GENOMIC DNA]</scope>
    <source>
        <strain evidence="3">DSM 4017 / NBRC 107636 / OCM 62 / WeN5</strain>
    </source>
</reference>
<dbReference type="CDD" id="cd00090">
    <property type="entry name" value="HTH_ARSR"/>
    <property type="match status" value="1"/>
</dbReference>
<dbReference type="GO" id="GO:0003700">
    <property type="term" value="F:DNA-binding transcription factor activity"/>
    <property type="evidence" value="ECO:0007669"/>
    <property type="project" value="InterPro"/>
</dbReference>
<dbReference type="PANTHER" id="PTHR38600:SF1">
    <property type="entry name" value="TRANSCRIPTIONAL REGULATORY PROTEIN"/>
    <property type="match status" value="1"/>
</dbReference>
<dbReference type="GeneID" id="10821692"/>
<dbReference type="EMBL" id="CP002101">
    <property type="protein sequence ID" value="AEH59979.1"/>
    <property type="molecule type" value="Genomic_DNA"/>
</dbReference>
<dbReference type="Pfam" id="PF01022">
    <property type="entry name" value="HTH_5"/>
    <property type="match status" value="1"/>
</dbReference>
<dbReference type="PANTHER" id="PTHR38600">
    <property type="entry name" value="TRANSCRIPTIONAL REGULATORY PROTEIN"/>
    <property type="match status" value="1"/>
</dbReference>
<dbReference type="OrthoDB" id="9623at2157"/>
<organism evidence="2 3">
    <name type="scientific">Methanosalsum zhilinae (strain DSM 4017 / NBRC 107636 / OCM 62 / WeN5)</name>
    <name type="common">Methanohalophilus zhilinae</name>
    <dbReference type="NCBI Taxonomy" id="679901"/>
    <lineage>
        <taxon>Archaea</taxon>
        <taxon>Methanobacteriati</taxon>
        <taxon>Methanobacteriota</taxon>
        <taxon>Stenosarchaea group</taxon>
        <taxon>Methanomicrobia</taxon>
        <taxon>Methanosarcinales</taxon>
        <taxon>Methanosarcinaceae</taxon>
        <taxon>Methanosalsum</taxon>
    </lineage>
</organism>
<name>F7XMW2_METZD</name>
<dbReference type="SMART" id="SM00418">
    <property type="entry name" value="HTH_ARSR"/>
    <property type="match status" value="1"/>
</dbReference>
<dbReference type="Gene3D" id="1.10.10.10">
    <property type="entry name" value="Winged helix-like DNA-binding domain superfamily/Winged helix DNA-binding domain"/>
    <property type="match status" value="1"/>
</dbReference>
<protein>
    <submittedName>
        <fullName evidence="2">Transcriptional regulator, ArsR family</fullName>
    </submittedName>
</protein>
<dbReference type="SUPFAM" id="SSF46785">
    <property type="entry name" value="Winged helix' DNA-binding domain"/>
    <property type="match status" value="1"/>
</dbReference>
<dbReference type="AlphaFoldDB" id="F7XMW2"/>
<dbReference type="PROSITE" id="PS50987">
    <property type="entry name" value="HTH_ARSR_2"/>
    <property type="match status" value="1"/>
</dbReference>
<dbReference type="InterPro" id="IPR011991">
    <property type="entry name" value="ArsR-like_HTH"/>
</dbReference>
<dbReference type="InterPro" id="IPR036390">
    <property type="entry name" value="WH_DNA-bd_sf"/>
</dbReference>
<dbReference type="Proteomes" id="UP000006622">
    <property type="component" value="Chromosome"/>
</dbReference>
<accession>F7XMW2</accession>
<dbReference type="STRING" id="679901.Mzhil_0098"/>
<dbReference type="HOGENOM" id="CLU_1521871_0_0_2"/>
<feature type="domain" description="HTH arsR-type" evidence="1">
    <location>
        <begin position="1"/>
        <end position="91"/>
    </location>
</feature>
<evidence type="ECO:0000313" key="2">
    <source>
        <dbReference type="EMBL" id="AEH59979.1"/>
    </source>
</evidence>
<keyword evidence="3" id="KW-1185">Reference proteome</keyword>
<evidence type="ECO:0000313" key="3">
    <source>
        <dbReference type="Proteomes" id="UP000006622"/>
    </source>
</evidence>